<keyword evidence="1" id="KW-0732">Signal</keyword>
<protein>
    <submittedName>
        <fullName evidence="2">Uncharacterized protein</fullName>
    </submittedName>
</protein>
<comment type="caution">
    <text evidence="2">The sequence shown here is derived from an EMBL/GenBank/DDBJ whole genome shotgun (WGS) entry which is preliminary data.</text>
</comment>
<accession>A0A7V8FEP9</accession>
<evidence type="ECO:0000313" key="2">
    <source>
        <dbReference type="EMBL" id="KAF1014004.1"/>
    </source>
</evidence>
<dbReference type="AlphaFoldDB" id="A0A7V8FEP9"/>
<reference evidence="3" key="1">
    <citation type="journal article" date="2020" name="MBio">
        <title>Horizontal gene transfer to a defensive symbiont with a reduced genome amongst a multipartite beetle microbiome.</title>
        <authorList>
            <person name="Waterworth S.C."/>
            <person name="Florez L.V."/>
            <person name="Rees E.R."/>
            <person name="Hertweck C."/>
            <person name="Kaltenpoth M."/>
            <person name="Kwan J.C."/>
        </authorList>
    </citation>
    <scope>NUCLEOTIDE SEQUENCE [LARGE SCALE GENOMIC DNA]</scope>
</reference>
<sequence length="61" mass="6752">MKWITVLLLLVALWPGAATAQVMEKKVTGIFRPNALDPGNTAFENTTTRGSFCNWRPADCQ</sequence>
<evidence type="ECO:0000256" key="1">
    <source>
        <dbReference type="SAM" id="SignalP"/>
    </source>
</evidence>
<feature type="signal peptide" evidence="1">
    <location>
        <begin position="1"/>
        <end position="20"/>
    </location>
</feature>
<gene>
    <name evidence="2" type="ORF">GAK31_03027</name>
</gene>
<proteinExistence type="predicted"/>
<organism evidence="2 3">
    <name type="scientific">Stenotrophomonas maltophilia</name>
    <name type="common">Pseudomonas maltophilia</name>
    <name type="synonym">Xanthomonas maltophilia</name>
    <dbReference type="NCBI Taxonomy" id="40324"/>
    <lineage>
        <taxon>Bacteria</taxon>
        <taxon>Pseudomonadati</taxon>
        <taxon>Pseudomonadota</taxon>
        <taxon>Gammaproteobacteria</taxon>
        <taxon>Lysobacterales</taxon>
        <taxon>Lysobacteraceae</taxon>
        <taxon>Stenotrophomonas</taxon>
        <taxon>Stenotrophomonas maltophilia group</taxon>
    </lineage>
</organism>
<feature type="chain" id="PRO_5031159444" evidence="1">
    <location>
        <begin position="21"/>
        <end position="61"/>
    </location>
</feature>
<name>A0A7V8FEP9_STEMA</name>
<dbReference type="Proteomes" id="UP000487117">
    <property type="component" value="Unassembled WGS sequence"/>
</dbReference>
<dbReference type="EMBL" id="WNDS01000004">
    <property type="protein sequence ID" value="KAF1014004.1"/>
    <property type="molecule type" value="Genomic_DNA"/>
</dbReference>
<evidence type="ECO:0000313" key="3">
    <source>
        <dbReference type="Proteomes" id="UP000487117"/>
    </source>
</evidence>